<gene>
    <name evidence="5" type="ORF">HK103_006608</name>
</gene>
<reference evidence="5" key="1">
    <citation type="submission" date="2020-05" db="EMBL/GenBank/DDBJ databases">
        <title>Phylogenomic resolution of chytrid fungi.</title>
        <authorList>
            <person name="Stajich J.E."/>
            <person name="Amses K."/>
            <person name="Simmons R."/>
            <person name="Seto K."/>
            <person name="Myers J."/>
            <person name="Bonds A."/>
            <person name="Quandt C.A."/>
            <person name="Barry K."/>
            <person name="Liu P."/>
            <person name="Grigoriev I."/>
            <person name="Longcore J.E."/>
            <person name="James T.Y."/>
        </authorList>
    </citation>
    <scope>NUCLEOTIDE SEQUENCE</scope>
    <source>
        <strain evidence="5">PLAUS21</strain>
    </source>
</reference>
<dbReference type="Pfam" id="PF00069">
    <property type="entry name" value="Pkinase"/>
    <property type="match status" value="2"/>
</dbReference>
<dbReference type="Proteomes" id="UP001210925">
    <property type="component" value="Unassembled WGS sequence"/>
</dbReference>
<dbReference type="PROSITE" id="PS00108">
    <property type="entry name" value="PROTEIN_KINASE_ST"/>
    <property type="match status" value="1"/>
</dbReference>
<evidence type="ECO:0000313" key="6">
    <source>
        <dbReference type="Proteomes" id="UP001210925"/>
    </source>
</evidence>
<evidence type="ECO:0000313" key="5">
    <source>
        <dbReference type="EMBL" id="KAJ3255145.1"/>
    </source>
</evidence>
<evidence type="ECO:0000256" key="3">
    <source>
        <dbReference type="SAM" id="MobiDB-lite"/>
    </source>
</evidence>
<accession>A0AAD5Y4K5</accession>
<comment type="caution">
    <text evidence="5">The sequence shown here is derived from an EMBL/GenBank/DDBJ whole genome shotgun (WGS) entry which is preliminary data.</text>
</comment>
<keyword evidence="1" id="KW-0547">Nucleotide-binding</keyword>
<dbReference type="GO" id="GO:0005524">
    <property type="term" value="F:ATP binding"/>
    <property type="evidence" value="ECO:0007669"/>
    <property type="project" value="UniProtKB-KW"/>
</dbReference>
<protein>
    <recommendedName>
        <fullName evidence="4">Protein kinase domain-containing protein</fullName>
    </recommendedName>
</protein>
<evidence type="ECO:0000256" key="2">
    <source>
        <dbReference type="ARBA" id="ARBA00022840"/>
    </source>
</evidence>
<feature type="region of interest" description="Disordered" evidence="3">
    <location>
        <begin position="100"/>
        <end position="119"/>
    </location>
</feature>
<feature type="compositionally biased region" description="Low complexity" evidence="3">
    <location>
        <begin position="103"/>
        <end position="119"/>
    </location>
</feature>
<dbReference type="AlphaFoldDB" id="A0AAD5Y4K5"/>
<dbReference type="Gene3D" id="3.30.200.20">
    <property type="entry name" value="Phosphorylase Kinase, domain 1"/>
    <property type="match status" value="1"/>
</dbReference>
<sequence>MHKSKSLLSTSLKIHTDQITNDDFGRKPIANKPSISALGTSLKQPELEKVELKQVHSTPEFAIEDRPQFRTGFRLSRQPSVSTSPFNALSWSPSHVQIKRKASFSTQTPSTPSSINPSPAASFISSFNRASVCSLDDDDDEDFTVGDDIGDYKLLRAIGKGAYSQVFEAEIIKKADSPSTEITPHNNNFSSETFGKPLTQETPTTIQSHNADEKVAVKIIPKPEDAELETQFQGRFTLGDQEEEEKCTYLKKIDRETALWSRLSHPHILQMTDMIQLDTHTIIVSELADCTLLDYIKKNGTPGLEKSLAKKFFRQLCSAIAYLHLQVGIIHHDIKLENILLSKENIKLADFGLSEEIIPLLPGLDHQVLDSQDHPSDCQGFCCSMYNPNSDQFRISLPRRINKEYSINTGSLHYLAPEGLRPPPVDALSLPKFPKPHCDMWALGCVLYALLTGTLPFNDSFLPRLQMQILNAKYNLDKIEGRDEREVIQGLLEKNADERWDIQRVLNSRYLQD</sequence>
<dbReference type="Gene3D" id="1.10.510.10">
    <property type="entry name" value="Transferase(Phosphotransferase) domain 1"/>
    <property type="match status" value="1"/>
</dbReference>
<evidence type="ECO:0000256" key="1">
    <source>
        <dbReference type="ARBA" id="ARBA00022741"/>
    </source>
</evidence>
<dbReference type="GO" id="GO:0035556">
    <property type="term" value="P:intracellular signal transduction"/>
    <property type="evidence" value="ECO:0007669"/>
    <property type="project" value="TreeGrafter"/>
</dbReference>
<dbReference type="InterPro" id="IPR000719">
    <property type="entry name" value="Prot_kinase_dom"/>
</dbReference>
<dbReference type="InterPro" id="IPR008271">
    <property type="entry name" value="Ser/Thr_kinase_AS"/>
</dbReference>
<keyword evidence="2" id="KW-0067">ATP-binding</keyword>
<dbReference type="SUPFAM" id="SSF56112">
    <property type="entry name" value="Protein kinase-like (PK-like)"/>
    <property type="match status" value="1"/>
</dbReference>
<keyword evidence="6" id="KW-1185">Reference proteome</keyword>
<evidence type="ECO:0000259" key="4">
    <source>
        <dbReference type="PROSITE" id="PS50011"/>
    </source>
</evidence>
<name>A0AAD5Y4K5_9FUNG</name>
<dbReference type="PROSITE" id="PS50011">
    <property type="entry name" value="PROTEIN_KINASE_DOM"/>
    <property type="match status" value="1"/>
</dbReference>
<dbReference type="InterPro" id="IPR011009">
    <property type="entry name" value="Kinase-like_dom_sf"/>
</dbReference>
<dbReference type="SMART" id="SM00220">
    <property type="entry name" value="S_TKc"/>
    <property type="match status" value="1"/>
</dbReference>
<dbReference type="EMBL" id="JADGKB010000071">
    <property type="protein sequence ID" value="KAJ3255145.1"/>
    <property type="molecule type" value="Genomic_DNA"/>
</dbReference>
<organism evidence="5 6">
    <name type="scientific">Boothiomyces macroporosus</name>
    <dbReference type="NCBI Taxonomy" id="261099"/>
    <lineage>
        <taxon>Eukaryota</taxon>
        <taxon>Fungi</taxon>
        <taxon>Fungi incertae sedis</taxon>
        <taxon>Chytridiomycota</taxon>
        <taxon>Chytridiomycota incertae sedis</taxon>
        <taxon>Chytridiomycetes</taxon>
        <taxon>Rhizophydiales</taxon>
        <taxon>Terramycetaceae</taxon>
        <taxon>Boothiomyces</taxon>
    </lineage>
</organism>
<dbReference type="PANTHER" id="PTHR24346:SF110">
    <property type="entry name" value="NON-SPECIFIC SERINE_THREONINE PROTEIN KINASE"/>
    <property type="match status" value="1"/>
</dbReference>
<dbReference type="GO" id="GO:0005737">
    <property type="term" value="C:cytoplasm"/>
    <property type="evidence" value="ECO:0007669"/>
    <property type="project" value="TreeGrafter"/>
</dbReference>
<proteinExistence type="predicted"/>
<dbReference type="PANTHER" id="PTHR24346">
    <property type="entry name" value="MAP/MICROTUBULE AFFINITY-REGULATING KINASE"/>
    <property type="match status" value="1"/>
</dbReference>
<feature type="domain" description="Protein kinase" evidence="4">
    <location>
        <begin position="152"/>
        <end position="511"/>
    </location>
</feature>
<dbReference type="GO" id="GO:0004674">
    <property type="term" value="F:protein serine/threonine kinase activity"/>
    <property type="evidence" value="ECO:0007669"/>
    <property type="project" value="TreeGrafter"/>
</dbReference>